<comment type="caution">
    <text evidence="1">The sequence shown here is derived from an EMBL/GenBank/DDBJ whole genome shotgun (WGS) entry which is preliminary data.</text>
</comment>
<dbReference type="OrthoDB" id="5973539at2759"/>
<evidence type="ECO:0000313" key="2">
    <source>
        <dbReference type="Proteomes" id="UP000051574"/>
    </source>
</evidence>
<reference evidence="1 2" key="1">
    <citation type="submission" date="2015-09" db="EMBL/GenBank/DDBJ databases">
        <title>Draft genome of the scarab beetle Oryctes borbonicus.</title>
        <authorList>
            <person name="Meyer J.M."/>
            <person name="Markov G.V."/>
            <person name="Baskaran P."/>
            <person name="Herrmann M."/>
            <person name="Sommer R.J."/>
            <person name="Roedelsperger C."/>
        </authorList>
    </citation>
    <scope>NUCLEOTIDE SEQUENCE [LARGE SCALE GENOMIC DNA]</scope>
    <source>
        <strain evidence="1">OB123</strain>
        <tissue evidence="1">Whole animal</tissue>
    </source>
</reference>
<organism evidence="1 2">
    <name type="scientific">Oryctes borbonicus</name>
    <dbReference type="NCBI Taxonomy" id="1629725"/>
    <lineage>
        <taxon>Eukaryota</taxon>
        <taxon>Metazoa</taxon>
        <taxon>Ecdysozoa</taxon>
        <taxon>Arthropoda</taxon>
        <taxon>Hexapoda</taxon>
        <taxon>Insecta</taxon>
        <taxon>Pterygota</taxon>
        <taxon>Neoptera</taxon>
        <taxon>Endopterygota</taxon>
        <taxon>Coleoptera</taxon>
        <taxon>Polyphaga</taxon>
        <taxon>Scarabaeiformia</taxon>
        <taxon>Scarabaeidae</taxon>
        <taxon>Dynastinae</taxon>
        <taxon>Oryctes</taxon>
    </lineage>
</organism>
<feature type="non-terminal residue" evidence="1">
    <location>
        <position position="1"/>
    </location>
</feature>
<dbReference type="AlphaFoldDB" id="A0A0T6BBE5"/>
<dbReference type="EMBL" id="LJIG01002315">
    <property type="protein sequence ID" value="KRT84625.1"/>
    <property type="molecule type" value="Genomic_DNA"/>
</dbReference>
<evidence type="ECO:0000313" key="1">
    <source>
        <dbReference type="EMBL" id="KRT84625.1"/>
    </source>
</evidence>
<dbReference type="Proteomes" id="UP000051574">
    <property type="component" value="Unassembled WGS sequence"/>
</dbReference>
<keyword evidence="2" id="KW-1185">Reference proteome</keyword>
<proteinExistence type="predicted"/>
<sequence length="117" mass="13569">RGLRFSYCFFFFFFPERALETCDIRSISSSSSTLRGRHLSKSASELSCNPRCDEMAEIRPRSAAPPEHTHISVYQKAHSFFAQLKFRPFMKAKSEQKIIQQNPSSFKDNTLIRSKIK</sequence>
<gene>
    <name evidence="1" type="ORF">AMK59_852</name>
</gene>
<protein>
    <submittedName>
        <fullName evidence="1">Uncharacterized protein</fullName>
    </submittedName>
</protein>
<accession>A0A0T6BBE5</accession>
<name>A0A0T6BBE5_9SCAR</name>